<protein>
    <submittedName>
        <fullName evidence="2">Uncharacterized protein</fullName>
    </submittedName>
</protein>
<feature type="region of interest" description="Disordered" evidence="1">
    <location>
        <begin position="201"/>
        <end position="239"/>
    </location>
</feature>
<evidence type="ECO:0000313" key="2">
    <source>
        <dbReference type="EMBL" id="GBP86764.1"/>
    </source>
</evidence>
<feature type="compositionally biased region" description="Low complexity" evidence="1">
    <location>
        <begin position="201"/>
        <end position="217"/>
    </location>
</feature>
<sequence>MANSTLSDDNSLGRVRIIIASLLHPCLAFRSPAAREGAGRGRRGPRLIPYVGQSRGYLKATARSRGARAPANGKHSSCLRPRSICHLSDPIFLLSNEIGANSASSNTLPEMFGEVGKFLTIFLRHERWSRRREAFARRVRPGTRVFLRRLFLFDTRAGRRARALAETAAIGAEGAEASGRRRRRGAAYLIIQRKNLSAREVPPAAAGGAPATAEVGADPADTRRTSNGRLSRTTRGRHGRGRVDCRFRCAPRPGGCSRAVNVDVDTGSRSVQTVAVRSRRVWAGVALTCPRLAAGGAGGSAMAGGRPAPVAGAPCPALLPSAAGGGGRGRGDGGSLGAGERRCVAAGRARLAHRPGRVRAAHRAPCRTPPALNARASNLYAWAGGGRG</sequence>
<comment type="caution">
    <text evidence="2">The sequence shown here is derived from an EMBL/GenBank/DDBJ whole genome shotgun (WGS) entry which is preliminary data.</text>
</comment>
<evidence type="ECO:0000256" key="1">
    <source>
        <dbReference type="SAM" id="MobiDB-lite"/>
    </source>
</evidence>
<name>A0A4C1ZI22_EUMVA</name>
<dbReference type="Proteomes" id="UP000299102">
    <property type="component" value="Unassembled WGS sequence"/>
</dbReference>
<accession>A0A4C1ZI22</accession>
<keyword evidence="3" id="KW-1185">Reference proteome</keyword>
<gene>
    <name evidence="2" type="ORF">EVAR_62229_1</name>
</gene>
<dbReference type="AlphaFoldDB" id="A0A4C1ZI22"/>
<dbReference type="EMBL" id="BGZK01001814">
    <property type="protein sequence ID" value="GBP86764.1"/>
    <property type="molecule type" value="Genomic_DNA"/>
</dbReference>
<reference evidence="2 3" key="1">
    <citation type="journal article" date="2019" name="Commun. Biol.">
        <title>The bagworm genome reveals a unique fibroin gene that provides high tensile strength.</title>
        <authorList>
            <person name="Kono N."/>
            <person name="Nakamura H."/>
            <person name="Ohtoshi R."/>
            <person name="Tomita M."/>
            <person name="Numata K."/>
            <person name="Arakawa K."/>
        </authorList>
    </citation>
    <scope>NUCLEOTIDE SEQUENCE [LARGE SCALE GENOMIC DNA]</scope>
</reference>
<proteinExistence type="predicted"/>
<organism evidence="2 3">
    <name type="scientific">Eumeta variegata</name>
    <name type="common">Bagworm moth</name>
    <name type="synonym">Eumeta japonica</name>
    <dbReference type="NCBI Taxonomy" id="151549"/>
    <lineage>
        <taxon>Eukaryota</taxon>
        <taxon>Metazoa</taxon>
        <taxon>Ecdysozoa</taxon>
        <taxon>Arthropoda</taxon>
        <taxon>Hexapoda</taxon>
        <taxon>Insecta</taxon>
        <taxon>Pterygota</taxon>
        <taxon>Neoptera</taxon>
        <taxon>Endopterygota</taxon>
        <taxon>Lepidoptera</taxon>
        <taxon>Glossata</taxon>
        <taxon>Ditrysia</taxon>
        <taxon>Tineoidea</taxon>
        <taxon>Psychidae</taxon>
        <taxon>Oiketicinae</taxon>
        <taxon>Eumeta</taxon>
    </lineage>
</organism>
<evidence type="ECO:0000313" key="3">
    <source>
        <dbReference type="Proteomes" id="UP000299102"/>
    </source>
</evidence>